<gene>
    <name evidence="1" type="ORF">METZ01_LOCUS275304</name>
</gene>
<dbReference type="AlphaFoldDB" id="A0A382KD88"/>
<evidence type="ECO:0000313" key="1">
    <source>
        <dbReference type="EMBL" id="SVC22450.1"/>
    </source>
</evidence>
<name>A0A382KD88_9ZZZZ</name>
<sequence>MGSAERSAKQVQRGSKINECLNTCDTDRMANDPFAPCATHTICDHDTDSSREPLPQLLSECRRRTVRVFGQ</sequence>
<dbReference type="EMBL" id="UINC01079956">
    <property type="protein sequence ID" value="SVC22450.1"/>
    <property type="molecule type" value="Genomic_DNA"/>
</dbReference>
<accession>A0A382KD88</accession>
<protein>
    <submittedName>
        <fullName evidence="1">Uncharacterized protein</fullName>
    </submittedName>
</protein>
<organism evidence="1">
    <name type="scientific">marine metagenome</name>
    <dbReference type="NCBI Taxonomy" id="408172"/>
    <lineage>
        <taxon>unclassified sequences</taxon>
        <taxon>metagenomes</taxon>
        <taxon>ecological metagenomes</taxon>
    </lineage>
</organism>
<reference evidence="1" key="1">
    <citation type="submission" date="2018-05" db="EMBL/GenBank/DDBJ databases">
        <authorList>
            <person name="Lanie J.A."/>
            <person name="Ng W.-L."/>
            <person name="Kazmierczak K.M."/>
            <person name="Andrzejewski T.M."/>
            <person name="Davidsen T.M."/>
            <person name="Wayne K.J."/>
            <person name="Tettelin H."/>
            <person name="Glass J.I."/>
            <person name="Rusch D."/>
            <person name="Podicherti R."/>
            <person name="Tsui H.-C.T."/>
            <person name="Winkler M.E."/>
        </authorList>
    </citation>
    <scope>NUCLEOTIDE SEQUENCE</scope>
</reference>
<proteinExistence type="predicted"/>